<evidence type="ECO:0000313" key="3">
    <source>
        <dbReference type="Proteomes" id="UP000281128"/>
    </source>
</evidence>
<name>A0A3A8AUI5_9RHOB</name>
<feature type="transmembrane region" description="Helical" evidence="1">
    <location>
        <begin position="40"/>
        <end position="64"/>
    </location>
</feature>
<feature type="transmembrane region" description="Helical" evidence="1">
    <location>
        <begin position="7"/>
        <end position="34"/>
    </location>
</feature>
<dbReference type="Proteomes" id="UP000281128">
    <property type="component" value="Unassembled WGS sequence"/>
</dbReference>
<keyword evidence="1" id="KW-1133">Transmembrane helix</keyword>
<dbReference type="EMBL" id="RAPE01000007">
    <property type="protein sequence ID" value="RKF12549.1"/>
    <property type="molecule type" value="Genomic_DNA"/>
</dbReference>
<reference evidence="2 3" key="1">
    <citation type="submission" date="2018-09" db="EMBL/GenBank/DDBJ databases">
        <title>Roseovarius spongiae sp. nov., isolated from a marine sponge.</title>
        <authorList>
            <person name="Zhuang L."/>
            <person name="Luo L."/>
        </authorList>
    </citation>
    <scope>NUCLEOTIDE SEQUENCE [LARGE SCALE GENOMIC DNA]</scope>
    <source>
        <strain evidence="2 3">HN-E21</strain>
    </source>
</reference>
<keyword evidence="3" id="KW-1185">Reference proteome</keyword>
<evidence type="ECO:0000256" key="1">
    <source>
        <dbReference type="SAM" id="Phobius"/>
    </source>
</evidence>
<sequence length="84" mass="8399">MNDQSLGMILATAIAAPVVVVCCGGGLAMLGSALVGVTGLFSGMGGLLSALLAISVGILVLALLRMRRPEGDHGRPDSVPEPRS</sequence>
<protein>
    <submittedName>
        <fullName evidence="2">Uncharacterized protein</fullName>
    </submittedName>
</protein>
<comment type="caution">
    <text evidence="2">The sequence shown here is derived from an EMBL/GenBank/DDBJ whole genome shotgun (WGS) entry which is preliminary data.</text>
</comment>
<organism evidence="2 3">
    <name type="scientific">Roseovarius spongiae</name>
    <dbReference type="NCBI Taxonomy" id="2320272"/>
    <lineage>
        <taxon>Bacteria</taxon>
        <taxon>Pseudomonadati</taxon>
        <taxon>Pseudomonadota</taxon>
        <taxon>Alphaproteobacteria</taxon>
        <taxon>Rhodobacterales</taxon>
        <taxon>Roseobacteraceae</taxon>
        <taxon>Roseovarius</taxon>
    </lineage>
</organism>
<keyword evidence="1" id="KW-0472">Membrane</keyword>
<dbReference type="AlphaFoldDB" id="A0A3A8AUI5"/>
<proteinExistence type="predicted"/>
<gene>
    <name evidence="2" type="ORF">D6850_17970</name>
</gene>
<keyword evidence="1" id="KW-0812">Transmembrane</keyword>
<evidence type="ECO:0000313" key="2">
    <source>
        <dbReference type="EMBL" id="RKF12549.1"/>
    </source>
</evidence>
<accession>A0A3A8AUI5</accession>